<feature type="domain" description="Metallo-beta-lactamase" evidence="10">
    <location>
        <begin position="41"/>
        <end position="220"/>
    </location>
</feature>
<organism evidence="11 12">
    <name type="scientific">Golovinomyces cichoracearum</name>
    <dbReference type="NCBI Taxonomy" id="62708"/>
    <lineage>
        <taxon>Eukaryota</taxon>
        <taxon>Fungi</taxon>
        <taxon>Dikarya</taxon>
        <taxon>Ascomycota</taxon>
        <taxon>Pezizomycotina</taxon>
        <taxon>Leotiomycetes</taxon>
        <taxon>Erysiphales</taxon>
        <taxon>Erysiphaceae</taxon>
        <taxon>Golovinomyces</taxon>
    </lineage>
</organism>
<comment type="cofactor">
    <cofactor evidence="2">
        <name>Zn(2+)</name>
        <dbReference type="ChEBI" id="CHEBI:29105"/>
    </cofactor>
</comment>
<dbReference type="GO" id="GO:0004416">
    <property type="term" value="F:hydroxyacylglutathione hydrolase activity"/>
    <property type="evidence" value="ECO:0007669"/>
    <property type="project" value="UniProtKB-EC"/>
</dbReference>
<protein>
    <recommendedName>
        <fullName evidence="5">hydroxyacylglutathione hydrolase</fullName>
        <ecNumber evidence="5">3.1.2.6</ecNumber>
    </recommendedName>
    <alternativeName>
        <fullName evidence="9">Glyoxalase II</fullName>
    </alternativeName>
</protein>
<gene>
    <name evidence="11" type="ORF">GcC1_209022</name>
</gene>
<proteinExistence type="inferred from homology"/>
<dbReference type="GO" id="GO:0046872">
    <property type="term" value="F:metal ion binding"/>
    <property type="evidence" value="ECO:0007669"/>
    <property type="project" value="UniProtKB-KW"/>
</dbReference>
<dbReference type="PANTHER" id="PTHR11935:SF94">
    <property type="entry name" value="TENZING NORGAY, ISOFORM C"/>
    <property type="match status" value="1"/>
</dbReference>
<evidence type="ECO:0000256" key="3">
    <source>
        <dbReference type="ARBA" id="ARBA00004963"/>
    </source>
</evidence>
<comment type="similarity">
    <text evidence="4">Belongs to the metallo-beta-lactamase superfamily. Glyoxalase II family.</text>
</comment>
<sequence>MYSLSRKKGFLSWAHTISSGVSRQARTMYIQSIPMWRGSSDNYAYLVVDEKSKEAVVIDPAHPVEVIPILKEKIINEQISITAIINTHQFSDANASHHDHAGGNHIMASSEPGASKALPWFKNSLIVGGKDCQDVEFTPMDGRILQIGEVSIKALYTPCHTNDSICWFVEDGEHRAVFTGDTLFHGGCGRFFEGTAAEMNTALNEILASLPDNTIVYPGHEYTKTNSRFAVSVLPNQFTKRLRDFAEKIEHTQGRFTIADEKMHNVFMRLEDPVIQKATGETDVIEVMSKLREMKNNFK</sequence>
<dbReference type="InterPro" id="IPR035680">
    <property type="entry name" value="Clx_II_MBL"/>
</dbReference>
<comment type="caution">
    <text evidence="11">The sequence shown here is derived from an EMBL/GenBank/DDBJ whole genome shotgun (WGS) entry which is preliminary data.</text>
</comment>
<dbReference type="CDD" id="cd07723">
    <property type="entry name" value="hydroxyacylglutathione_hydrolase_MBL-fold"/>
    <property type="match status" value="1"/>
</dbReference>
<accession>A0A420HB58</accession>
<evidence type="ECO:0000313" key="12">
    <source>
        <dbReference type="Proteomes" id="UP000285405"/>
    </source>
</evidence>
<name>A0A420HB58_9PEZI</name>
<evidence type="ECO:0000256" key="2">
    <source>
        <dbReference type="ARBA" id="ARBA00001947"/>
    </source>
</evidence>
<comment type="pathway">
    <text evidence="3">Secondary metabolite metabolism; methylglyoxal degradation; (R)-lactate from methylglyoxal: step 2/2.</text>
</comment>
<dbReference type="Pfam" id="PF16123">
    <property type="entry name" value="HAGH_C"/>
    <property type="match status" value="1"/>
</dbReference>
<evidence type="ECO:0000259" key="10">
    <source>
        <dbReference type="SMART" id="SM00849"/>
    </source>
</evidence>
<evidence type="ECO:0000256" key="8">
    <source>
        <dbReference type="ARBA" id="ARBA00022833"/>
    </source>
</evidence>
<evidence type="ECO:0000256" key="1">
    <source>
        <dbReference type="ARBA" id="ARBA00001623"/>
    </source>
</evidence>
<evidence type="ECO:0000313" key="11">
    <source>
        <dbReference type="EMBL" id="RKF54672.1"/>
    </source>
</evidence>
<dbReference type="SUPFAM" id="SSF56281">
    <property type="entry name" value="Metallo-hydrolase/oxidoreductase"/>
    <property type="match status" value="1"/>
</dbReference>
<dbReference type="Proteomes" id="UP000285405">
    <property type="component" value="Unassembled WGS sequence"/>
</dbReference>
<dbReference type="AlphaFoldDB" id="A0A420HB58"/>
<comment type="catalytic activity">
    <reaction evidence="1">
        <text>an S-(2-hydroxyacyl)glutathione + H2O = a 2-hydroxy carboxylate + glutathione + H(+)</text>
        <dbReference type="Rhea" id="RHEA:21864"/>
        <dbReference type="ChEBI" id="CHEBI:15377"/>
        <dbReference type="ChEBI" id="CHEBI:15378"/>
        <dbReference type="ChEBI" id="CHEBI:57925"/>
        <dbReference type="ChEBI" id="CHEBI:58896"/>
        <dbReference type="ChEBI" id="CHEBI:71261"/>
        <dbReference type="EC" id="3.1.2.6"/>
    </reaction>
</comment>
<evidence type="ECO:0000256" key="9">
    <source>
        <dbReference type="ARBA" id="ARBA00031044"/>
    </source>
</evidence>
<keyword evidence="6" id="KW-0479">Metal-binding</keyword>
<dbReference type="EC" id="3.1.2.6" evidence="5"/>
<evidence type="ECO:0000256" key="7">
    <source>
        <dbReference type="ARBA" id="ARBA00022801"/>
    </source>
</evidence>
<dbReference type="InterPro" id="IPR036866">
    <property type="entry name" value="RibonucZ/Hydroxyglut_hydro"/>
</dbReference>
<evidence type="ECO:0000256" key="4">
    <source>
        <dbReference type="ARBA" id="ARBA00006759"/>
    </source>
</evidence>
<keyword evidence="8" id="KW-0862">Zinc</keyword>
<dbReference type="PANTHER" id="PTHR11935">
    <property type="entry name" value="BETA LACTAMASE DOMAIN"/>
    <property type="match status" value="1"/>
</dbReference>
<dbReference type="InterPro" id="IPR001279">
    <property type="entry name" value="Metallo-B-lactamas"/>
</dbReference>
<dbReference type="EMBL" id="MCBR01020983">
    <property type="protein sequence ID" value="RKF54672.1"/>
    <property type="molecule type" value="Genomic_DNA"/>
</dbReference>
<dbReference type="UniPathway" id="UPA00619">
    <property type="reaction ID" value="UER00676"/>
</dbReference>
<keyword evidence="7 11" id="KW-0378">Hydrolase</keyword>
<dbReference type="OrthoDB" id="515692at2759"/>
<evidence type="ECO:0000256" key="5">
    <source>
        <dbReference type="ARBA" id="ARBA00011917"/>
    </source>
</evidence>
<dbReference type="Pfam" id="PF00753">
    <property type="entry name" value="Lactamase_B"/>
    <property type="match status" value="1"/>
</dbReference>
<dbReference type="SMART" id="SM00849">
    <property type="entry name" value="Lactamase_B"/>
    <property type="match status" value="1"/>
</dbReference>
<dbReference type="InterPro" id="IPR032282">
    <property type="entry name" value="HAGH_C"/>
</dbReference>
<dbReference type="Gene3D" id="3.60.15.10">
    <property type="entry name" value="Ribonuclease Z/Hydroxyacylglutathione hydrolase-like"/>
    <property type="match status" value="1"/>
</dbReference>
<evidence type="ECO:0000256" key="6">
    <source>
        <dbReference type="ARBA" id="ARBA00022723"/>
    </source>
</evidence>
<reference evidence="11 12" key="1">
    <citation type="journal article" date="2018" name="BMC Genomics">
        <title>Comparative genome analyses reveal sequence features reflecting distinct modes of host-adaptation between dicot and monocot powdery mildew.</title>
        <authorList>
            <person name="Wu Y."/>
            <person name="Ma X."/>
            <person name="Pan Z."/>
            <person name="Kale S.D."/>
            <person name="Song Y."/>
            <person name="King H."/>
            <person name="Zhang Q."/>
            <person name="Presley C."/>
            <person name="Deng X."/>
            <person name="Wei C.I."/>
            <person name="Xiao S."/>
        </authorList>
    </citation>
    <scope>NUCLEOTIDE SEQUENCE [LARGE SCALE GENOMIC DNA]</scope>
    <source>
        <strain evidence="11">UCSC1</strain>
    </source>
</reference>